<accession>A0A9D1E1X6</accession>
<comment type="similarity">
    <text evidence="1">Belongs to the Rv0495c family.</text>
</comment>
<reference evidence="2" key="1">
    <citation type="submission" date="2020-10" db="EMBL/GenBank/DDBJ databases">
        <authorList>
            <person name="Gilroy R."/>
        </authorList>
    </citation>
    <scope>NUCLEOTIDE SEQUENCE</scope>
    <source>
        <strain evidence="2">ChiHjej13B12-12457</strain>
    </source>
</reference>
<evidence type="ECO:0000256" key="1">
    <source>
        <dbReference type="ARBA" id="ARBA00093770"/>
    </source>
</evidence>
<reference evidence="2" key="2">
    <citation type="journal article" date="2021" name="PeerJ">
        <title>Extensive microbial diversity within the chicken gut microbiome revealed by metagenomics and culture.</title>
        <authorList>
            <person name="Gilroy R."/>
            <person name="Ravi A."/>
            <person name="Getino M."/>
            <person name="Pursley I."/>
            <person name="Horton D.L."/>
            <person name="Alikhan N.F."/>
            <person name="Baker D."/>
            <person name="Gharbi K."/>
            <person name="Hall N."/>
            <person name="Watson M."/>
            <person name="Adriaenssens E.M."/>
            <person name="Foster-Nyarko E."/>
            <person name="Jarju S."/>
            <person name="Secka A."/>
            <person name="Antonio M."/>
            <person name="Oren A."/>
            <person name="Chaudhuri R.R."/>
            <person name="La Ragione R."/>
            <person name="Hildebrand F."/>
            <person name="Pallen M.J."/>
        </authorList>
    </citation>
    <scope>NUCLEOTIDE SEQUENCE</scope>
    <source>
        <strain evidence="2">ChiHjej13B12-12457</strain>
    </source>
</reference>
<proteinExistence type="inferred from homology"/>
<dbReference type="AlphaFoldDB" id="A0A9D1E1X6"/>
<protein>
    <submittedName>
        <fullName evidence="2">DUF3109 family protein</fullName>
    </submittedName>
</protein>
<sequence length="190" mass="21087">MVIIDDKIISSEIFTERFACDYGVCGGACCIIGDSGAPMEEDEPERIEANYDRFSPLMSPEGRAVIEEKGFFEIDSDGDTVTPLVPGREECAYAACDAEGSWFCTIERSWCRGGSDFVKPISCRLYPIRVSRLSNGMTALNLHRWNICACAFAKGRREGIPVYKFLQKPLTDAFGEEFYAALEAAAAQFR</sequence>
<evidence type="ECO:0000313" key="3">
    <source>
        <dbReference type="Proteomes" id="UP000886744"/>
    </source>
</evidence>
<dbReference type="EMBL" id="DVHI01000091">
    <property type="protein sequence ID" value="HIR63314.1"/>
    <property type="molecule type" value="Genomic_DNA"/>
</dbReference>
<organism evidence="2 3">
    <name type="scientific">Candidatus Coprenecus avistercoris</name>
    <dbReference type="NCBI Taxonomy" id="2840730"/>
    <lineage>
        <taxon>Bacteria</taxon>
        <taxon>Pseudomonadati</taxon>
        <taxon>Bacteroidota</taxon>
        <taxon>Bacteroidia</taxon>
        <taxon>Bacteroidales</taxon>
        <taxon>Rikenellaceae</taxon>
        <taxon>Rikenellaceae incertae sedis</taxon>
        <taxon>Candidatus Coprenecus</taxon>
    </lineage>
</organism>
<comment type="caution">
    <text evidence="2">The sequence shown here is derived from an EMBL/GenBank/DDBJ whole genome shotgun (WGS) entry which is preliminary data.</text>
</comment>
<evidence type="ECO:0000313" key="2">
    <source>
        <dbReference type="EMBL" id="HIR63314.1"/>
    </source>
</evidence>
<dbReference type="Pfam" id="PF11307">
    <property type="entry name" value="DUF3109"/>
    <property type="match status" value="1"/>
</dbReference>
<dbReference type="Proteomes" id="UP000886744">
    <property type="component" value="Unassembled WGS sequence"/>
</dbReference>
<dbReference type="InterPro" id="IPR021458">
    <property type="entry name" value="Rv0495c"/>
</dbReference>
<gene>
    <name evidence="2" type="ORF">IAC94_07325</name>
</gene>
<name>A0A9D1E1X6_9BACT</name>